<keyword evidence="2" id="KW-1185">Reference proteome</keyword>
<reference evidence="2" key="1">
    <citation type="journal article" date="2022" name="New Phytol.">
        <title>Phylogenomic structure and speciation in an emerging model: the Sphagnum magellanicum complex (Bryophyta).</title>
        <authorList>
            <person name="Shaw A.J."/>
            <person name="Piatkowski B."/>
            <person name="Duffy A.M."/>
            <person name="Aguero B."/>
            <person name="Imwattana K."/>
            <person name="Nieto-Lugilde M."/>
            <person name="Healey A."/>
            <person name="Weston D.J."/>
            <person name="Patel M.N."/>
            <person name="Schmutz J."/>
            <person name="Grimwood J."/>
            <person name="Yavitt J.B."/>
            <person name="Hassel K."/>
            <person name="Stenoien H.K."/>
            <person name="Flatberg K.I."/>
            <person name="Bickford C.P."/>
            <person name="Hicks K.A."/>
        </authorList>
    </citation>
    <scope>NUCLEOTIDE SEQUENCE [LARGE SCALE GENOMIC DNA]</scope>
</reference>
<name>A0ACB8HPN5_9BRYO</name>
<protein>
    <submittedName>
        <fullName evidence="1">Uncharacterized protein</fullName>
    </submittedName>
</protein>
<organism evidence="1 2">
    <name type="scientific">Sphagnum magellanicum</name>
    <dbReference type="NCBI Taxonomy" id="128215"/>
    <lineage>
        <taxon>Eukaryota</taxon>
        <taxon>Viridiplantae</taxon>
        <taxon>Streptophyta</taxon>
        <taxon>Embryophyta</taxon>
        <taxon>Bryophyta</taxon>
        <taxon>Sphagnophytina</taxon>
        <taxon>Sphagnopsida</taxon>
        <taxon>Sphagnales</taxon>
        <taxon>Sphagnaceae</taxon>
        <taxon>Sphagnum</taxon>
    </lineage>
</organism>
<accession>A0ACB8HPN5</accession>
<comment type="caution">
    <text evidence="1">The sequence shown here is derived from an EMBL/GenBank/DDBJ whole genome shotgun (WGS) entry which is preliminary data.</text>
</comment>
<sequence length="373" mass="41310">MKKFAIEMRSFWQAWLLVVLFLIVLAGSYAQSQSIGSPAPSSTISALNIDTTYLSPPLQFDFYATSCPEAPAIVSTMVMNATSYDFTVAPQLLRMFFHDCIVQGCDASLLLNSTLLYTNSPLYAEKDFQKNDRFDKFSFVDLIKQELESVCPGVVSCADILAMAAVSAIAATQGPEYQIELGRRDGLSSYQDNAQTHLPGFYLNVSGLLDSFNNAGLDIVDLVALSGAHTIGQGHCDSIQDRLQSPPIYPIYPSYFLNQMKTVCQTPDGTFDNNVVAIDMDVNSTFIFDNGYYKGLIAGVGLFTSDQFLYTDPRTMPLVELFAQNQELFFQQFGVSLRKMGKINVLTGTQGQIRQNCWVRNSNTADVDFLPRI</sequence>
<gene>
    <name evidence="1" type="ORF">CY35_07G125700</name>
</gene>
<proteinExistence type="predicted"/>
<dbReference type="EMBL" id="CM038913">
    <property type="protein sequence ID" value="KAH9558207.1"/>
    <property type="molecule type" value="Genomic_DNA"/>
</dbReference>
<evidence type="ECO:0000313" key="1">
    <source>
        <dbReference type="EMBL" id="KAH9558207.1"/>
    </source>
</evidence>
<dbReference type="Proteomes" id="UP000828922">
    <property type="component" value="Linkage Group LG07"/>
</dbReference>
<evidence type="ECO:0000313" key="2">
    <source>
        <dbReference type="Proteomes" id="UP000828922"/>
    </source>
</evidence>